<reference evidence="5" key="1">
    <citation type="submission" date="2023-03" db="EMBL/GenBank/DDBJ databases">
        <authorList>
            <person name="Steffen K."/>
            <person name="Cardenas P."/>
        </authorList>
    </citation>
    <scope>NUCLEOTIDE SEQUENCE</scope>
</reference>
<accession>A0AA35RR19</accession>
<feature type="region of interest" description="Disordered" evidence="3">
    <location>
        <begin position="506"/>
        <end position="526"/>
    </location>
</feature>
<organism evidence="5 6">
    <name type="scientific">Geodia barretti</name>
    <name type="common">Barrett's horny sponge</name>
    <dbReference type="NCBI Taxonomy" id="519541"/>
    <lineage>
        <taxon>Eukaryota</taxon>
        <taxon>Metazoa</taxon>
        <taxon>Porifera</taxon>
        <taxon>Demospongiae</taxon>
        <taxon>Heteroscleromorpha</taxon>
        <taxon>Tetractinellida</taxon>
        <taxon>Astrophorina</taxon>
        <taxon>Geodiidae</taxon>
        <taxon>Geodia</taxon>
    </lineage>
</organism>
<feature type="compositionally biased region" description="Polar residues" evidence="3">
    <location>
        <begin position="1275"/>
        <end position="1289"/>
    </location>
</feature>
<dbReference type="PANTHER" id="PTHR46435:SF1">
    <property type="entry name" value="E3 UBIQUITIN-PROTEIN LIGASE HECTD4-RELATED"/>
    <property type="match status" value="1"/>
</dbReference>
<feature type="non-terminal residue" evidence="5">
    <location>
        <position position="1"/>
    </location>
</feature>
<sequence>ESIRPGMRVKVVGEGLEESCGVIQSIAERRGVASVQFSDDEFCFGPNKTLDVPLSRLLPPQKEMLPLNQLQVGTELCSAVCAVLKTTPPSISHAHSSTDASNASLGLCRLFAEMRSRVCMALLCHVQQSPEFLRQFLGSCCVEDLRNQLTSDPGLRLSVVESHCLSLRMLYRDCARPPAPRIERPRSEPKVISLDVTREWPLVSFCAFSHNLTSLSYQGPSSAVLPPSSSAAASGEGSAEVAAQPKGVMLFANTSIPDYAPSFYWEVEMGHIGDSSSDTAQVAMGYSPPPEKPASGQPWSYPVDAVFIRSSGRGCQVRGDNLMEWVTARLAAPLKSGDVVGCGWVREEEGSKGNVYFTLNGQRTENSFTDAPPEMIPFLHIQKKAVRVRVNFGDRPFVYGEGHAHRNAADVQKGDSAEEMAAAFLELPFSEETSEGEEEGEEGGGGGEGGEGEGDEGTIVDLSQAGPQTKMMKTAIATVGYDAAASQTYQLGSCYDNMLECGPLVRPGGSGQEELSEEEATSTPQEEDLHALLVKAWETKVFPVIQRRFRNDQERKSGLEQIKGALQLGMEGIAQETVEFLYEENGGAPKDLHLPTMDDVKADLGKFTISKVHKSMAVVVQKDLPYIRCGVRSMQKTQGLTGIVLDIDESNELVQVECYLQSEGALVRFWFPVVYLEKPPPGYRKSPTLRGADAANIMVYRELLQCEVFLCSMYCRRALLSLGLPASPAVEPALDHLQLVAADSLSEPLSEGGTTSTSPDLAPSPLACTSHLTSSPLSLFYSQPSRVLSELSAILHNFPLEVEGVAARLCQVLTAAPQGFASAEVKVAESREALDVGHSDAAFLLLDCRDDKGAQSPPSATFKYPWARGLCYKGGLGKNGQQQLQEVVRYPSEVTNQYCGPTYPSRVLPFCRIHLKTGGCSVRPLKKLHILSVPADLPLALAFADSLCSHSLGVYGENPASLATLHATQALSSTLEGLTRFLARLEMPQTLKEPSLHLLSQILRTLWSQTRAVGLYEQEVARFSKAKNKTSYPPPGSISEGGQGKFSTYFQALLEALLATGAYSCKFHGVDSDAPFVPSSSSSSSTSSSVSTSSPSSTSTSSSSSSGGLATPSHPDSAGAVAMAAPAAPSKKSGMRRFRGRVPRGATKKDPGESDKKKKDEWLAVVRNASLVLTSLTPLASASESSTISLHQSHCGVALTGSLPIHPASRLVVVTGIRSDLSVTETRDRLHRACRSFGGLHMDQLHLPVRSVSSPDKERGGGERIPPSSARDCQPSAQQTTENSPSSQDDLPPEDSSAQELVGHAVLELNCSFNTSAVCDSILNLPFFLRGGRGEGEGRETSLAAMAVSSSLAVGEDDAGTKALEEYLRLCLTEREGEKEEEKEEEEEEKEEEEEEKHLSVQLRKFSSVCLSRGRRRERLKQTLGAGDSVWRDIESGINRGSKGEKGMRVSCEEFLQWCALQATRNPRQLWLGLFACGYDLHFTRCGYESSAVPAHQATVAQDAALVLHVDSLCRHYSVSSSSLQPWDLFLSESSLSDPRLAPLQGVSLADLRLRLLQLKYINHQLALLLPVIDLCPRYPLSLGGRLSRLAPLLFYDVKMSFLHAVLNASTRRSLDQAPPEIKMDPLESLAGVAGVPLETQFCKAAGQMLSVPSPQLCVPLASGGDPTYAFNVKLAGEEVHGTSGSFRHFVWQAVRELQSSILPILLPCPSGATGLNSGKYILYPGPMAYSEEKLLLFFGQLVGVAIRADVPMTLDLLPCFWKSLKGTPLSLADLRDTDCITYHLTEKMLSCSTIEEFDELLSGLVRHTSQGQEGEVGRTGGMVYHTHQQSQQQQQGVQFVYHTMTGEEVELCPEGHYKSLTFENRREFVDAVRELRLREMSCDHRMTSVRCGLASVVPLQLLNILTPTDLDLRVCGIPDINLDYLKRHTKYHVGLEETDKHVQFFWNTLESFSQEELRKFIKFACNQERIPFGNPCREGGRDTAMNVPPYPMKIAPPDGTGPTDSRYVRAETCMFLLKLPQYSTQEIMTSRLRYAIHCMEDPLSG</sequence>
<dbReference type="Proteomes" id="UP001174909">
    <property type="component" value="Unassembled WGS sequence"/>
</dbReference>
<dbReference type="SMART" id="SM00119">
    <property type="entry name" value="HECTc"/>
    <property type="match status" value="1"/>
</dbReference>
<dbReference type="Gene3D" id="3.30.2410.10">
    <property type="entry name" value="Hect, E3 ligase catalytic domain"/>
    <property type="match status" value="1"/>
</dbReference>
<keyword evidence="1 2" id="KW-0833">Ubl conjugation pathway</keyword>
<feature type="compositionally biased region" description="Acidic residues" evidence="3">
    <location>
        <begin position="432"/>
        <end position="442"/>
    </location>
</feature>
<evidence type="ECO:0000313" key="6">
    <source>
        <dbReference type="Proteomes" id="UP001174909"/>
    </source>
</evidence>
<name>A0AA35RR19_GEOBA</name>
<dbReference type="InterPro" id="IPR035983">
    <property type="entry name" value="Hect_E3_ubiquitin_ligase"/>
</dbReference>
<feature type="domain" description="HECT" evidence="4">
    <location>
        <begin position="1673"/>
        <end position="2046"/>
    </location>
</feature>
<dbReference type="Gene3D" id="3.90.1750.10">
    <property type="entry name" value="Hect, E3 ligase catalytic domains"/>
    <property type="match status" value="1"/>
</dbReference>
<evidence type="ECO:0000259" key="4">
    <source>
        <dbReference type="PROSITE" id="PS50237"/>
    </source>
</evidence>
<feature type="compositionally biased region" description="Low complexity" evidence="3">
    <location>
        <begin position="1118"/>
        <end position="1132"/>
    </location>
</feature>
<dbReference type="PANTHER" id="PTHR46435">
    <property type="entry name" value="E3 UBIQUITIN-PROTEIN LIGASE HECTD4-RELATED"/>
    <property type="match status" value="1"/>
</dbReference>
<keyword evidence="6" id="KW-1185">Reference proteome</keyword>
<dbReference type="SUPFAM" id="SSF56204">
    <property type="entry name" value="Hect, E3 ligase catalytic domain"/>
    <property type="match status" value="1"/>
</dbReference>
<dbReference type="InterPro" id="IPR043366">
    <property type="entry name" value="HECTD4"/>
</dbReference>
<evidence type="ECO:0000256" key="2">
    <source>
        <dbReference type="PROSITE-ProRule" id="PRU00104"/>
    </source>
</evidence>
<dbReference type="Gene3D" id="3.30.2160.10">
    <property type="entry name" value="Hect, E3 ligase catalytic domain"/>
    <property type="match status" value="1"/>
</dbReference>
<dbReference type="GO" id="GO:0042593">
    <property type="term" value="P:glucose homeostasis"/>
    <property type="evidence" value="ECO:0007669"/>
    <property type="project" value="TreeGrafter"/>
</dbReference>
<feature type="active site" description="Glycyl thioester intermediate" evidence="2">
    <location>
        <position position="2014"/>
    </location>
</feature>
<evidence type="ECO:0000313" key="5">
    <source>
        <dbReference type="EMBL" id="CAI8016153.1"/>
    </source>
</evidence>
<dbReference type="GO" id="GO:0004842">
    <property type="term" value="F:ubiquitin-protein transferase activity"/>
    <property type="evidence" value="ECO:0007669"/>
    <property type="project" value="InterPro"/>
</dbReference>
<dbReference type="EMBL" id="CASHTH010001502">
    <property type="protein sequence ID" value="CAI8016153.1"/>
    <property type="molecule type" value="Genomic_DNA"/>
</dbReference>
<feature type="region of interest" description="Disordered" evidence="3">
    <location>
        <begin position="1375"/>
        <end position="1397"/>
    </location>
</feature>
<dbReference type="Pfam" id="PF00632">
    <property type="entry name" value="HECT"/>
    <property type="match status" value="1"/>
</dbReference>
<dbReference type="PROSITE" id="PS50237">
    <property type="entry name" value="HECT"/>
    <property type="match status" value="1"/>
</dbReference>
<feature type="region of interest" description="Disordered" evidence="3">
    <location>
        <begin position="1246"/>
        <end position="1298"/>
    </location>
</feature>
<feature type="compositionally biased region" description="Basic residues" evidence="3">
    <location>
        <begin position="1133"/>
        <end position="1142"/>
    </location>
</feature>
<proteinExistence type="predicted"/>
<dbReference type="InterPro" id="IPR043136">
    <property type="entry name" value="B30.2/SPRY_sf"/>
</dbReference>
<comment type="caution">
    <text evidence="5">The sequence shown here is derived from an EMBL/GenBank/DDBJ whole genome shotgun (WGS) entry which is preliminary data.</text>
</comment>
<feature type="compositionally biased region" description="Acidic residues" evidence="3">
    <location>
        <begin position="1381"/>
        <end position="1395"/>
    </location>
</feature>
<gene>
    <name evidence="5" type="ORF">GBAR_LOCUS9933</name>
</gene>
<feature type="compositionally biased region" description="Low complexity" evidence="3">
    <location>
        <begin position="1077"/>
        <end position="1106"/>
    </location>
</feature>
<evidence type="ECO:0000256" key="1">
    <source>
        <dbReference type="ARBA" id="ARBA00022786"/>
    </source>
</evidence>
<protein>
    <submittedName>
        <fullName evidence="5">Probable E3 ubiquitin-protein ligase HECTD4</fullName>
    </submittedName>
</protein>
<dbReference type="InterPro" id="IPR000569">
    <property type="entry name" value="HECT_dom"/>
</dbReference>
<feature type="region of interest" description="Disordered" evidence="3">
    <location>
        <begin position="428"/>
        <end position="459"/>
    </location>
</feature>
<feature type="region of interest" description="Disordered" evidence="3">
    <location>
        <begin position="1076"/>
        <end position="1159"/>
    </location>
</feature>
<dbReference type="Gene3D" id="2.60.120.920">
    <property type="match status" value="1"/>
</dbReference>
<evidence type="ECO:0000256" key="3">
    <source>
        <dbReference type="SAM" id="MobiDB-lite"/>
    </source>
</evidence>
<feature type="compositionally biased region" description="Basic and acidic residues" evidence="3">
    <location>
        <begin position="1147"/>
        <end position="1159"/>
    </location>
</feature>